<gene>
    <name evidence="2" type="ORF">CGI_10008903</name>
</gene>
<name>K1PUR9_MAGGI</name>
<sequence length="122" mass="13427">MPPMPSVSATVPVLPLSSPPVSQQTKFTPDPQSTPIGSIVQRAKRLLGHGCMPWLPSQKAMNQRGMVTLTSGQVAIAWPPQGFQTMSKDRKLLEFEFTALSVKRPKDTGSDFDRARPLEVWP</sequence>
<dbReference type="InParanoid" id="K1PUR9"/>
<evidence type="ECO:0000313" key="2">
    <source>
        <dbReference type="EMBL" id="EKC25473.1"/>
    </source>
</evidence>
<feature type="compositionally biased region" description="Polar residues" evidence="1">
    <location>
        <begin position="23"/>
        <end position="36"/>
    </location>
</feature>
<organism evidence="2">
    <name type="scientific">Magallana gigas</name>
    <name type="common">Pacific oyster</name>
    <name type="synonym">Crassostrea gigas</name>
    <dbReference type="NCBI Taxonomy" id="29159"/>
    <lineage>
        <taxon>Eukaryota</taxon>
        <taxon>Metazoa</taxon>
        <taxon>Spiralia</taxon>
        <taxon>Lophotrochozoa</taxon>
        <taxon>Mollusca</taxon>
        <taxon>Bivalvia</taxon>
        <taxon>Autobranchia</taxon>
        <taxon>Pteriomorphia</taxon>
        <taxon>Ostreida</taxon>
        <taxon>Ostreoidea</taxon>
        <taxon>Ostreidae</taxon>
        <taxon>Magallana</taxon>
    </lineage>
</organism>
<feature type="region of interest" description="Disordered" evidence="1">
    <location>
        <begin position="1"/>
        <end position="36"/>
    </location>
</feature>
<evidence type="ECO:0000256" key="1">
    <source>
        <dbReference type="SAM" id="MobiDB-lite"/>
    </source>
</evidence>
<dbReference type="HOGENOM" id="CLU_2028915_0_0_1"/>
<dbReference type="AlphaFoldDB" id="K1PUR9"/>
<feature type="compositionally biased region" description="Low complexity" evidence="1">
    <location>
        <begin position="1"/>
        <end position="22"/>
    </location>
</feature>
<accession>K1PUR9</accession>
<proteinExistence type="predicted"/>
<reference evidence="2" key="1">
    <citation type="journal article" date="2012" name="Nature">
        <title>The oyster genome reveals stress adaptation and complexity of shell formation.</title>
        <authorList>
            <person name="Zhang G."/>
            <person name="Fang X."/>
            <person name="Guo X."/>
            <person name="Li L."/>
            <person name="Luo R."/>
            <person name="Xu F."/>
            <person name="Yang P."/>
            <person name="Zhang L."/>
            <person name="Wang X."/>
            <person name="Qi H."/>
            <person name="Xiong Z."/>
            <person name="Que H."/>
            <person name="Xie Y."/>
            <person name="Holland P.W."/>
            <person name="Paps J."/>
            <person name="Zhu Y."/>
            <person name="Wu F."/>
            <person name="Chen Y."/>
            <person name="Wang J."/>
            <person name="Peng C."/>
            <person name="Meng J."/>
            <person name="Yang L."/>
            <person name="Liu J."/>
            <person name="Wen B."/>
            <person name="Zhang N."/>
            <person name="Huang Z."/>
            <person name="Zhu Q."/>
            <person name="Feng Y."/>
            <person name="Mount A."/>
            <person name="Hedgecock D."/>
            <person name="Xu Z."/>
            <person name="Liu Y."/>
            <person name="Domazet-Loso T."/>
            <person name="Du Y."/>
            <person name="Sun X."/>
            <person name="Zhang S."/>
            <person name="Liu B."/>
            <person name="Cheng P."/>
            <person name="Jiang X."/>
            <person name="Li J."/>
            <person name="Fan D."/>
            <person name="Wang W."/>
            <person name="Fu W."/>
            <person name="Wang T."/>
            <person name="Wang B."/>
            <person name="Zhang J."/>
            <person name="Peng Z."/>
            <person name="Li Y."/>
            <person name="Li N."/>
            <person name="Wang J."/>
            <person name="Chen M."/>
            <person name="He Y."/>
            <person name="Tan F."/>
            <person name="Song X."/>
            <person name="Zheng Q."/>
            <person name="Huang R."/>
            <person name="Yang H."/>
            <person name="Du X."/>
            <person name="Chen L."/>
            <person name="Yang M."/>
            <person name="Gaffney P.M."/>
            <person name="Wang S."/>
            <person name="Luo L."/>
            <person name="She Z."/>
            <person name="Ming Y."/>
            <person name="Huang W."/>
            <person name="Zhang S."/>
            <person name="Huang B."/>
            <person name="Zhang Y."/>
            <person name="Qu T."/>
            <person name="Ni P."/>
            <person name="Miao G."/>
            <person name="Wang J."/>
            <person name="Wang Q."/>
            <person name="Steinberg C.E."/>
            <person name="Wang H."/>
            <person name="Li N."/>
            <person name="Qian L."/>
            <person name="Zhang G."/>
            <person name="Li Y."/>
            <person name="Yang H."/>
            <person name="Liu X."/>
            <person name="Wang J."/>
            <person name="Yin Y."/>
            <person name="Wang J."/>
        </authorList>
    </citation>
    <scope>NUCLEOTIDE SEQUENCE [LARGE SCALE GENOMIC DNA]</scope>
    <source>
        <strain evidence="2">05x7-T-G4-1.051#20</strain>
    </source>
</reference>
<dbReference type="EMBL" id="JH819060">
    <property type="protein sequence ID" value="EKC25473.1"/>
    <property type="molecule type" value="Genomic_DNA"/>
</dbReference>
<protein>
    <submittedName>
        <fullName evidence="2">Uncharacterized protein</fullName>
    </submittedName>
</protein>